<dbReference type="PANTHER" id="PTHR12544">
    <property type="entry name" value="GLUTAMINASE"/>
    <property type="match status" value="1"/>
</dbReference>
<accession>A0ABP8H9A5</accession>
<dbReference type="NCBIfam" id="TIGR03814">
    <property type="entry name" value="Gln_ase"/>
    <property type="match status" value="1"/>
</dbReference>
<dbReference type="PANTHER" id="PTHR12544:SF29">
    <property type="entry name" value="GLUTAMINASE"/>
    <property type="match status" value="1"/>
</dbReference>
<reference evidence="8" key="1">
    <citation type="journal article" date="2019" name="Int. J. Syst. Evol. Microbiol.">
        <title>The Global Catalogue of Microorganisms (GCM) 10K type strain sequencing project: providing services to taxonomists for standard genome sequencing and annotation.</title>
        <authorList>
            <consortium name="The Broad Institute Genomics Platform"/>
            <consortium name="The Broad Institute Genome Sequencing Center for Infectious Disease"/>
            <person name="Wu L."/>
            <person name="Ma J."/>
        </authorList>
    </citation>
    <scope>NUCLEOTIDE SEQUENCE [LARGE SCALE GENOMIC DNA]</scope>
    <source>
        <strain evidence="8">JCM 17804</strain>
    </source>
</reference>
<evidence type="ECO:0000256" key="4">
    <source>
        <dbReference type="ARBA" id="ARBA00022801"/>
    </source>
</evidence>
<dbReference type="EC" id="3.5.1.2" evidence="3 6"/>
<comment type="caution">
    <text evidence="7">The sequence shown here is derived from an EMBL/GenBank/DDBJ whole genome shotgun (WGS) entry which is preliminary data.</text>
</comment>
<feature type="binding site" evidence="6">
    <location>
        <position position="270"/>
    </location>
    <ligand>
        <name>substrate</name>
    </ligand>
</feature>
<dbReference type="NCBIfam" id="NF002133">
    <property type="entry name" value="PRK00971.1-2"/>
    <property type="match status" value="1"/>
</dbReference>
<dbReference type="NCBIfam" id="NF002132">
    <property type="entry name" value="PRK00971.1-1"/>
    <property type="match status" value="1"/>
</dbReference>
<protein>
    <recommendedName>
        <fullName evidence="3 6">Glutaminase</fullName>
        <ecNumber evidence="3 6">3.5.1.2</ecNumber>
    </recommendedName>
</protein>
<comment type="subunit">
    <text evidence="2 6">Homotetramer.</text>
</comment>
<evidence type="ECO:0000313" key="7">
    <source>
        <dbReference type="EMBL" id="GAA4336199.1"/>
    </source>
</evidence>
<keyword evidence="8" id="KW-1185">Reference proteome</keyword>
<comment type="catalytic activity">
    <reaction evidence="5 6">
        <text>L-glutamine + H2O = L-glutamate + NH4(+)</text>
        <dbReference type="Rhea" id="RHEA:15889"/>
        <dbReference type="ChEBI" id="CHEBI:15377"/>
        <dbReference type="ChEBI" id="CHEBI:28938"/>
        <dbReference type="ChEBI" id="CHEBI:29985"/>
        <dbReference type="ChEBI" id="CHEBI:58359"/>
        <dbReference type="EC" id="3.5.1.2"/>
    </reaction>
</comment>
<feature type="binding site" evidence="6">
    <location>
        <position position="175"/>
    </location>
    <ligand>
        <name>substrate</name>
    </ligand>
</feature>
<evidence type="ECO:0000256" key="1">
    <source>
        <dbReference type="ARBA" id="ARBA00011076"/>
    </source>
</evidence>
<dbReference type="InterPro" id="IPR012338">
    <property type="entry name" value="Beta-lactam/transpept-like"/>
</dbReference>
<feature type="binding site" evidence="6">
    <location>
        <position position="76"/>
    </location>
    <ligand>
        <name>substrate</name>
    </ligand>
</feature>
<feature type="binding site" evidence="6">
    <location>
        <position position="199"/>
    </location>
    <ligand>
        <name>substrate</name>
    </ligand>
</feature>
<feature type="binding site" evidence="6">
    <location>
        <position position="168"/>
    </location>
    <ligand>
        <name>substrate</name>
    </ligand>
</feature>
<gene>
    <name evidence="6" type="primary">glsA</name>
    <name evidence="7" type="ORF">GCM10023165_13220</name>
</gene>
<name>A0ABP8H9A5_9BURK</name>
<dbReference type="Gene3D" id="3.40.710.10">
    <property type="entry name" value="DD-peptidase/beta-lactamase superfamily"/>
    <property type="match status" value="1"/>
</dbReference>
<organism evidence="7 8">
    <name type="scientific">Variovorax defluvii</name>
    <dbReference type="NCBI Taxonomy" id="913761"/>
    <lineage>
        <taxon>Bacteria</taxon>
        <taxon>Pseudomonadati</taxon>
        <taxon>Pseudomonadota</taxon>
        <taxon>Betaproteobacteria</taxon>
        <taxon>Burkholderiales</taxon>
        <taxon>Comamonadaceae</taxon>
        <taxon>Variovorax</taxon>
    </lineage>
</organism>
<dbReference type="EMBL" id="BAABGJ010000010">
    <property type="protein sequence ID" value="GAA4336199.1"/>
    <property type="molecule type" value="Genomic_DNA"/>
</dbReference>
<evidence type="ECO:0000256" key="5">
    <source>
        <dbReference type="ARBA" id="ARBA00049534"/>
    </source>
</evidence>
<feature type="binding site" evidence="6">
    <location>
        <position position="252"/>
    </location>
    <ligand>
        <name>substrate</name>
    </ligand>
</feature>
<dbReference type="Pfam" id="PF04960">
    <property type="entry name" value="Glutaminase"/>
    <property type="match status" value="1"/>
</dbReference>
<keyword evidence="4 6" id="KW-0378">Hydrolase</keyword>
<evidence type="ECO:0000256" key="2">
    <source>
        <dbReference type="ARBA" id="ARBA00011881"/>
    </source>
</evidence>
<proteinExistence type="inferred from homology"/>
<keyword evidence="6" id="KW-0007">Acetylation</keyword>
<dbReference type="InterPro" id="IPR015868">
    <property type="entry name" value="Glutaminase"/>
</dbReference>
<dbReference type="Proteomes" id="UP001500975">
    <property type="component" value="Unassembled WGS sequence"/>
</dbReference>
<comment type="similarity">
    <text evidence="1 6">Belongs to the glutaminase family.</text>
</comment>
<evidence type="ECO:0000256" key="3">
    <source>
        <dbReference type="ARBA" id="ARBA00012918"/>
    </source>
</evidence>
<evidence type="ECO:0000256" key="6">
    <source>
        <dbReference type="HAMAP-Rule" id="MF_00313"/>
    </source>
</evidence>
<dbReference type="SUPFAM" id="SSF56601">
    <property type="entry name" value="beta-lactamase/transpeptidase-like"/>
    <property type="match status" value="1"/>
</dbReference>
<dbReference type="HAMAP" id="MF_00313">
    <property type="entry name" value="Glutaminase"/>
    <property type="match status" value="1"/>
</dbReference>
<feature type="binding site" evidence="6">
    <location>
        <position position="126"/>
    </location>
    <ligand>
        <name>substrate</name>
    </ligand>
</feature>
<evidence type="ECO:0000313" key="8">
    <source>
        <dbReference type="Proteomes" id="UP001500975"/>
    </source>
</evidence>
<sequence length="316" mass="33698">MHTAHGETALATMNFQPLLDEINDEIRPLLGQRGTVASYIPALARVPAAQFGIALRTCQGEEAQAGDAATPFSIQSVSKLFTLTLAMRHMGDTLWERIGREPSGNPFNSLVQLESEHGQPRNPFINAGAIAVADRLLSRGDAKAELLALMESLCGEPVAFDAEVAASEAATGYRNYALANFMKSFGKLDNDVQAVLDMYFHQCALRMSCVQLARAAGFLCRDGAHPRRGEAAITTERHARRINALMLTCGTYDAAGDVAFSIGLPCKSGVGGGIVAVVPDRLTLCVWSPALDATGNSLLGMKALELFVAKTGLSIF</sequence>